<dbReference type="OrthoDB" id="10530068at2759"/>
<dbReference type="Pfam" id="PF05424">
    <property type="entry name" value="Duffy_binding"/>
    <property type="match status" value="3"/>
</dbReference>
<feature type="domain" description="Duffy-binding-like" evidence="3">
    <location>
        <begin position="1269"/>
        <end position="1418"/>
    </location>
</feature>
<feature type="region of interest" description="Disordered" evidence="1">
    <location>
        <begin position="467"/>
        <end position="487"/>
    </location>
</feature>
<evidence type="ECO:0000259" key="3">
    <source>
        <dbReference type="Pfam" id="PF22672"/>
    </source>
</evidence>
<evidence type="ECO:0000313" key="5">
    <source>
        <dbReference type="Proteomes" id="UP000030708"/>
    </source>
</evidence>
<feature type="domain" description="Duffy-antigen binding" evidence="2">
    <location>
        <begin position="620"/>
        <end position="777"/>
    </location>
</feature>
<dbReference type="InterPro" id="IPR042202">
    <property type="entry name" value="Duffy-ag-bd_sf"/>
</dbReference>
<feature type="compositionally biased region" description="Polar residues" evidence="1">
    <location>
        <begin position="476"/>
        <end position="487"/>
    </location>
</feature>
<dbReference type="Gene3D" id="1.20.58.830">
    <property type="match status" value="4"/>
</dbReference>
<dbReference type="Proteomes" id="UP000030708">
    <property type="component" value="Unassembled WGS sequence"/>
</dbReference>
<gene>
    <name evidence="4" type="ORF">PFTANZ_06244</name>
</gene>
<dbReference type="GO" id="GO:0016020">
    <property type="term" value="C:membrane"/>
    <property type="evidence" value="ECO:0007669"/>
    <property type="project" value="InterPro"/>
</dbReference>
<feature type="non-terminal residue" evidence="4">
    <location>
        <position position="1"/>
    </location>
</feature>
<dbReference type="SUPFAM" id="SSF140924">
    <property type="entry name" value="Duffy binding domain-like"/>
    <property type="match status" value="3"/>
</dbReference>
<dbReference type="FunFam" id="1.20.58.830:FF:000021">
    <property type="entry name" value="Erythrocyte membrane protein 1, PfEMP1"/>
    <property type="match status" value="1"/>
</dbReference>
<dbReference type="InterPro" id="IPR054595">
    <property type="entry name" value="DBL_C"/>
</dbReference>
<name>A0A024VX55_PLAFA</name>
<feature type="region of interest" description="Disordered" evidence="1">
    <location>
        <begin position="1"/>
        <end position="33"/>
    </location>
</feature>
<proteinExistence type="predicted"/>
<evidence type="ECO:0000259" key="2">
    <source>
        <dbReference type="Pfam" id="PF05424"/>
    </source>
</evidence>
<evidence type="ECO:0000256" key="1">
    <source>
        <dbReference type="SAM" id="MobiDB-lite"/>
    </source>
</evidence>
<feature type="domain" description="Duffy-antigen binding" evidence="2">
    <location>
        <begin position="1030"/>
        <end position="1218"/>
    </location>
</feature>
<dbReference type="FunFam" id="1.20.1310.20:FF:000004">
    <property type="entry name" value="Erythrocyte membrane protein 1, PfEMP1"/>
    <property type="match status" value="1"/>
</dbReference>
<feature type="region of interest" description="Disordered" evidence="1">
    <location>
        <begin position="544"/>
        <end position="578"/>
    </location>
</feature>
<dbReference type="Gene3D" id="1.20.1310.20">
    <property type="entry name" value="Duffy-antigen binding domain"/>
    <property type="match status" value="3"/>
</dbReference>
<reference evidence="4 5" key="1">
    <citation type="submission" date="2013-02" db="EMBL/GenBank/DDBJ databases">
        <title>The Genome Annotation of Plasmodium falciparum Tanzania (2000708).</title>
        <authorList>
            <consortium name="The Broad Institute Genome Sequencing Platform"/>
            <consortium name="The Broad Institute Genome Sequencing Center for Infectious Disease"/>
            <person name="Neafsey D."/>
            <person name="Hoffman S."/>
            <person name="Volkman S."/>
            <person name="Rosenthal P."/>
            <person name="Walker B."/>
            <person name="Young S.K."/>
            <person name="Zeng Q."/>
            <person name="Gargeya S."/>
            <person name="Fitzgerald M."/>
            <person name="Haas B."/>
            <person name="Abouelleil A."/>
            <person name="Allen A.W."/>
            <person name="Alvarado L."/>
            <person name="Arachchi H.M."/>
            <person name="Berlin A.M."/>
            <person name="Chapman S.B."/>
            <person name="Gainer-Dewar J."/>
            <person name="Goldberg J."/>
            <person name="Griggs A."/>
            <person name="Gujja S."/>
            <person name="Hansen M."/>
            <person name="Howarth C."/>
            <person name="Imamovic A."/>
            <person name="Ireland A."/>
            <person name="Larimer J."/>
            <person name="McCowan C."/>
            <person name="Murphy C."/>
            <person name="Pearson M."/>
            <person name="Poon T.W."/>
            <person name="Priest M."/>
            <person name="Roberts A."/>
            <person name="Saif S."/>
            <person name="Shea T."/>
            <person name="Sisk P."/>
            <person name="Sykes S."/>
            <person name="Wortman J."/>
            <person name="Nusbaum C."/>
            <person name="Birren B."/>
        </authorList>
    </citation>
    <scope>NUCLEOTIDE SEQUENCE [LARGE SCALE GENOMIC DNA]</scope>
    <source>
        <strain evidence="5">Tanzania (2000708)</strain>
    </source>
</reference>
<dbReference type="Pfam" id="PF22672">
    <property type="entry name" value="DBL_C"/>
    <property type="match status" value="2"/>
</dbReference>
<feature type="compositionally biased region" description="Polar residues" evidence="1">
    <location>
        <begin position="138"/>
        <end position="147"/>
    </location>
</feature>
<feature type="domain" description="Duffy-binding-like" evidence="3">
    <location>
        <begin position="362"/>
        <end position="477"/>
    </location>
</feature>
<evidence type="ECO:0000313" key="4">
    <source>
        <dbReference type="EMBL" id="ETW33037.1"/>
    </source>
</evidence>
<feature type="domain" description="Duffy-antigen binding" evidence="2">
    <location>
        <begin position="182"/>
        <end position="358"/>
    </location>
</feature>
<dbReference type="GO" id="GO:0046789">
    <property type="term" value="F:host cell surface receptor binding"/>
    <property type="evidence" value="ECO:0007669"/>
    <property type="project" value="InterPro"/>
</dbReference>
<feature type="compositionally biased region" description="Basic and acidic residues" evidence="1">
    <location>
        <begin position="1"/>
        <end position="20"/>
    </location>
</feature>
<protein>
    <submittedName>
        <fullName evidence="4">Uncharacterized protein</fullName>
    </submittedName>
</protein>
<reference evidence="4 5" key="2">
    <citation type="submission" date="2013-02" db="EMBL/GenBank/DDBJ databases">
        <title>The Genome Sequence of Plasmodium falciparum Tanzania (2000708).</title>
        <authorList>
            <consortium name="The Broad Institute Genome Sequencing Platform"/>
            <consortium name="The Broad Institute Genome Sequencing Center for Infectious Disease"/>
            <person name="Neafsey D."/>
            <person name="Cheeseman I."/>
            <person name="Volkman S."/>
            <person name="Adams J."/>
            <person name="Walker B."/>
            <person name="Young S.K."/>
            <person name="Zeng Q."/>
            <person name="Gargeya S."/>
            <person name="Fitzgerald M."/>
            <person name="Haas B."/>
            <person name="Abouelleil A."/>
            <person name="Alvarado L."/>
            <person name="Arachchi H.M."/>
            <person name="Berlin A.M."/>
            <person name="Chapman S.B."/>
            <person name="Dewar J."/>
            <person name="Goldberg J."/>
            <person name="Griggs A."/>
            <person name="Gujja S."/>
            <person name="Hansen M."/>
            <person name="Howarth C."/>
            <person name="Imamovic A."/>
            <person name="Larimer J."/>
            <person name="McCowan C."/>
            <person name="Murphy C."/>
            <person name="Neiman D."/>
            <person name="Pearson M."/>
            <person name="Priest M."/>
            <person name="Roberts A."/>
            <person name="Saif S."/>
            <person name="Shea T."/>
            <person name="Sisk P."/>
            <person name="Sykes S."/>
            <person name="Wortman J."/>
            <person name="Nusbaum C."/>
            <person name="Birren B."/>
        </authorList>
    </citation>
    <scope>NUCLEOTIDE SEQUENCE [LARGE SCALE GENOMIC DNA]</scope>
    <source>
        <strain evidence="5">Tanzania (2000708)</strain>
    </source>
</reference>
<organism evidence="4 5">
    <name type="scientific">Plasmodium falciparum Tanzania</name>
    <name type="common">2000708</name>
    <dbReference type="NCBI Taxonomy" id="1036725"/>
    <lineage>
        <taxon>Eukaryota</taxon>
        <taxon>Sar</taxon>
        <taxon>Alveolata</taxon>
        <taxon>Apicomplexa</taxon>
        <taxon>Aconoidasida</taxon>
        <taxon>Haemosporida</taxon>
        <taxon>Plasmodiidae</taxon>
        <taxon>Plasmodium</taxon>
        <taxon>Plasmodium (Laverania)</taxon>
    </lineage>
</organism>
<dbReference type="FunFam" id="1.20.58.830:FF:000001">
    <property type="entry name" value="Erythrocyte membrane protein 1, PfEMP1"/>
    <property type="match status" value="1"/>
</dbReference>
<sequence>ETEHIKKLLEEDETKSKAEEAEAGVTDSKKKNTIDWLIQHEEDDAEECLEIHEDEEEGGGNDECVEEGENFRYNPCSGTRHRAMVKNVAADMYRAARQQLTSRAGGRKALKADATQGKYKRRGSPSGFSKEELCKITLQHSNDSRSAPNGGPCKGKDNGGERMKIGTEWSYIEENPSLYKDFYLPPRREHMCTSNLEHLETDQSPLNGNDGADKVNHSFLGDVLLAAKYEADFIKNNYNNKQKRKDTIDRKDHATICRAIRYSFADLGDIIRGRDLWDKDDGSKKMEGHLKKIFGKIKQELPKEIQEKYNDDPNYIKLRSDWWTANRRQVWKAMKCALKSDNIQCRMTPDDYIPQRLRWMTEWAEWFCKAQSQEYDKLFMQCAKCMGNGQGCTSGDSDCTPCSNQCNEYRKKIKEWHEQWDKMDMKYLTLYLEVLNTARNGGTHTYSGAVGEKDKPVVAFLQELQEANKSTKRSTDGTNTDPTLTSPYSSAAGYIHQEIGYGGCNVQTQFCEKENGVARNTDGAKENKDKYVFRGKPNDHDDACACKSKTKSAPPVSKKKDVPKGKEGERSGGDTECGMVDKILQGKDENTSIGLCYQKELNGNYPGWDCENNIDTNHTGACMPPRRIKLCLYYLTQLGDKVNEDEFKTAFIRTAAAETFLSWSYYKSKHGNGKDLDEQLNNGEIPPEFLRSMYFTYGDYRDICLNTDISKTVNDVAKAKDKIGKFFSKDGSKSGSGQTPQTWWDQNGEHIWKGMLCGLTHGVTNTEEKTKIKTDYSYKELNKSQNGNASLEDFAKKPQFLRWMIEWGEEFCKKQQEHYMDLVKGCTGCTVSKDGTVSTDDCKTKCEECRTACGKYKGFVQKWQNDWKTQSNKYKTLYAKATNGIGSDSIETKLLQYLKNLKEQNGNSNIYSKAAGYIEKEGYIEDCNVSKQNNFDENNSAGKENEKYAFKHPPNGYDVACKCDQNTKTPDPAKKEDKKDACKIVKELLYNKDGVHYTEACKQKYKGGKEKHTEWNCTNKTKDGEKDGEVCIPPRRQKLYVHDLKELKGENLSQEGLREAFIKCAAIETFFAWHKYKAEKEIEEKEKQQLVANTSEVGKKLQKELESGNIPDEFKRQMFYTLGDYRDILVRGAGGDTKDANNIILNASGSTEEEKEKMKEIQQKIQAHINSGSKPSGQTPQQWWEENGPHIWKGMICALTHKTEKPQEMDDKVKGQLFESDKNTLKTKYQYDQVKLEDTSGAKGNDDIIQTPTLKNFVKRLTYFRWLEEWGEEFCRKRIHKLDIIKKDCRGKNGDKNCSGDGLNCKDTVPNKKDIFKYFDCHSCAKSCRFYKKWIERKKDEFNKQSNAYIKQKENCKKESESDKCTGNDKERCGKLETTCTDAAKFLQKLGPCSKTDNDNGKGKIDFKKTQETFRHAEYCDPCSEFKVDCKNCNGGGTKVNCSRGTINAKDIGNVI</sequence>
<dbReference type="EMBL" id="KI926916">
    <property type="protein sequence ID" value="ETW33037.1"/>
    <property type="molecule type" value="Genomic_DNA"/>
</dbReference>
<accession>A0A024VX55</accession>
<dbReference type="InterPro" id="IPR008602">
    <property type="entry name" value="Duffy-antigen-binding"/>
</dbReference>
<feature type="region of interest" description="Disordered" evidence="1">
    <location>
        <begin position="101"/>
        <end position="161"/>
    </location>
</feature>
<feature type="compositionally biased region" description="Basic and acidic residues" evidence="1">
    <location>
        <begin position="558"/>
        <end position="573"/>
    </location>
</feature>